<reference evidence="1 2" key="1">
    <citation type="submission" date="2015-07" db="EMBL/GenBank/DDBJ databases">
        <title>The genome of Eufriesea mexicana.</title>
        <authorList>
            <person name="Pan H."/>
            <person name="Kapheim K."/>
        </authorList>
    </citation>
    <scope>NUCLEOTIDE SEQUENCE [LARGE SCALE GENOMIC DNA]</scope>
    <source>
        <strain evidence="1">0111107269</strain>
        <tissue evidence="1">Whole body</tissue>
    </source>
</reference>
<keyword evidence="2" id="KW-1185">Reference proteome</keyword>
<dbReference type="AlphaFoldDB" id="A0A310SR96"/>
<evidence type="ECO:0000313" key="2">
    <source>
        <dbReference type="Proteomes" id="UP000250275"/>
    </source>
</evidence>
<name>A0A310SR96_9HYME</name>
<gene>
    <name evidence="1" type="ORF">WN48_07457</name>
</gene>
<accession>A0A310SR96</accession>
<evidence type="ECO:0000313" key="1">
    <source>
        <dbReference type="EMBL" id="OAD62019.1"/>
    </source>
</evidence>
<dbReference type="Proteomes" id="UP000250275">
    <property type="component" value="Unassembled WGS sequence"/>
</dbReference>
<protein>
    <submittedName>
        <fullName evidence="1">Uncharacterized protein</fullName>
    </submittedName>
</protein>
<proteinExistence type="predicted"/>
<dbReference type="EMBL" id="KQ759900">
    <property type="protein sequence ID" value="OAD62019.1"/>
    <property type="molecule type" value="Genomic_DNA"/>
</dbReference>
<organism evidence="1 2">
    <name type="scientific">Eufriesea mexicana</name>
    <dbReference type="NCBI Taxonomy" id="516756"/>
    <lineage>
        <taxon>Eukaryota</taxon>
        <taxon>Metazoa</taxon>
        <taxon>Ecdysozoa</taxon>
        <taxon>Arthropoda</taxon>
        <taxon>Hexapoda</taxon>
        <taxon>Insecta</taxon>
        <taxon>Pterygota</taxon>
        <taxon>Neoptera</taxon>
        <taxon>Endopterygota</taxon>
        <taxon>Hymenoptera</taxon>
        <taxon>Apocrita</taxon>
        <taxon>Aculeata</taxon>
        <taxon>Apoidea</taxon>
        <taxon>Anthophila</taxon>
        <taxon>Apidae</taxon>
        <taxon>Eufriesea</taxon>
    </lineage>
</organism>
<sequence length="136" mass="15404">MDRSTFSNSVLKVTTEETLRGFRRESLVVRTDTERVVHTFTIFRATPFLCPETFASPYSNTLHDTCMNLLLVLLRKTKNPVAVASAGNGRQGNILFEFLEHSTLIICDTVFRQRIVKEICIVGINDRDNSARVPRG</sequence>